<feature type="coiled-coil region" evidence="1">
    <location>
        <begin position="160"/>
        <end position="187"/>
    </location>
</feature>
<name>A0A2T0FP76_9ASCO</name>
<dbReference type="RefSeq" id="XP_024666738.1">
    <property type="nucleotide sequence ID" value="XM_024810970.1"/>
</dbReference>
<evidence type="ECO:0000256" key="1">
    <source>
        <dbReference type="SAM" id="Coils"/>
    </source>
</evidence>
<dbReference type="GeneID" id="36518161"/>
<accession>A0A2T0FP76</accession>
<evidence type="ECO:0000313" key="2">
    <source>
        <dbReference type="EMBL" id="PRT56793.1"/>
    </source>
</evidence>
<sequence length="198" mass="22411">MDQRVALESGDLRYVYRLLSEELEKSLDAAIDSEKAGYPEDVKAEALAAAKAELRKTFEMARFAVNISDVRVESTEDFRMYCEENYGAEPLDLELNQQVFNELGEIDHTTDGVARQRTRVASEVAELYRQSTQIRLATFDKQLSSEEISLPELNIPFERVESLSEDLRVANEQSQALQSELRELIAKMTDIKNGIAIG</sequence>
<keyword evidence="3" id="KW-1185">Reference proteome</keyword>
<dbReference type="AlphaFoldDB" id="A0A2T0FP76"/>
<evidence type="ECO:0000313" key="3">
    <source>
        <dbReference type="Proteomes" id="UP000238350"/>
    </source>
</evidence>
<organism evidence="2 3">
    <name type="scientific">Wickerhamiella sorbophila</name>
    <dbReference type="NCBI Taxonomy" id="45607"/>
    <lineage>
        <taxon>Eukaryota</taxon>
        <taxon>Fungi</taxon>
        <taxon>Dikarya</taxon>
        <taxon>Ascomycota</taxon>
        <taxon>Saccharomycotina</taxon>
        <taxon>Dipodascomycetes</taxon>
        <taxon>Dipodascales</taxon>
        <taxon>Trichomonascaceae</taxon>
        <taxon>Wickerhamiella</taxon>
    </lineage>
</organism>
<reference evidence="2 3" key="1">
    <citation type="submission" date="2017-04" db="EMBL/GenBank/DDBJ databases">
        <title>Genome sequencing of [Candida] sorbophila.</title>
        <authorList>
            <person name="Ahn J.O."/>
        </authorList>
    </citation>
    <scope>NUCLEOTIDE SEQUENCE [LARGE SCALE GENOMIC DNA]</scope>
    <source>
        <strain evidence="2 3">DS02</strain>
    </source>
</reference>
<comment type="caution">
    <text evidence="2">The sequence shown here is derived from an EMBL/GenBank/DDBJ whole genome shotgun (WGS) entry which is preliminary data.</text>
</comment>
<gene>
    <name evidence="2" type="ORF">B9G98_04413</name>
</gene>
<proteinExistence type="predicted"/>
<dbReference type="EMBL" id="NDIQ01000022">
    <property type="protein sequence ID" value="PRT56793.1"/>
    <property type="molecule type" value="Genomic_DNA"/>
</dbReference>
<protein>
    <submittedName>
        <fullName evidence="2">Uncharacterized protein</fullName>
    </submittedName>
</protein>
<keyword evidence="1" id="KW-0175">Coiled coil</keyword>
<dbReference type="Proteomes" id="UP000238350">
    <property type="component" value="Unassembled WGS sequence"/>
</dbReference>